<evidence type="ECO:0000313" key="4">
    <source>
        <dbReference type="EMBL" id="MCJ0741356.1"/>
    </source>
</evidence>
<dbReference type="InterPro" id="IPR016181">
    <property type="entry name" value="Acyl_CoA_acyltransferase"/>
</dbReference>
<evidence type="ECO:0000256" key="1">
    <source>
        <dbReference type="ARBA" id="ARBA00022679"/>
    </source>
</evidence>
<keyword evidence="2" id="KW-0012">Acyltransferase</keyword>
<sequence>MISIVNYQDKYKTAFKTLNENWINKFFVLEPADIETLNHPEQIIDNGGFIFVALHQDEPVGVCALKKITSERYELSKFAVAENTQGLGIGKRLIETCIATAKQHQIKMLFLEGNTKLEASIHLYRKYGFKELDLSSHDSSYERVNIVMELTV</sequence>
<keyword evidence="5" id="KW-1185">Reference proteome</keyword>
<dbReference type="EMBL" id="JALGBH010000001">
    <property type="protein sequence ID" value="MCJ0741356.1"/>
    <property type="molecule type" value="Genomic_DNA"/>
</dbReference>
<keyword evidence="1" id="KW-0808">Transferase</keyword>
<evidence type="ECO:0000259" key="3">
    <source>
        <dbReference type="PROSITE" id="PS51186"/>
    </source>
</evidence>
<dbReference type="CDD" id="cd04301">
    <property type="entry name" value="NAT_SF"/>
    <property type="match status" value="1"/>
</dbReference>
<proteinExistence type="predicted"/>
<evidence type="ECO:0000256" key="2">
    <source>
        <dbReference type="ARBA" id="ARBA00023315"/>
    </source>
</evidence>
<dbReference type="Proteomes" id="UP001165460">
    <property type="component" value="Unassembled WGS sequence"/>
</dbReference>
<dbReference type="PANTHER" id="PTHR43800">
    <property type="entry name" value="PEPTIDYL-LYSINE N-ACETYLTRANSFERASE YJAB"/>
    <property type="match status" value="1"/>
</dbReference>
<name>A0ABS9ZRZ8_9SPHI</name>
<dbReference type="SUPFAM" id="SSF55729">
    <property type="entry name" value="Acyl-CoA N-acyltransferases (Nat)"/>
    <property type="match status" value="1"/>
</dbReference>
<gene>
    <name evidence="4" type="ORF">MMF97_01455</name>
</gene>
<dbReference type="PROSITE" id="PS51186">
    <property type="entry name" value="GNAT"/>
    <property type="match status" value="1"/>
</dbReference>
<comment type="caution">
    <text evidence="4">The sequence shown here is derived from an EMBL/GenBank/DDBJ whole genome shotgun (WGS) entry which is preliminary data.</text>
</comment>
<feature type="domain" description="N-acetyltransferase" evidence="3">
    <location>
        <begin position="13"/>
        <end position="152"/>
    </location>
</feature>
<dbReference type="Pfam" id="PF00583">
    <property type="entry name" value="Acetyltransf_1"/>
    <property type="match status" value="1"/>
</dbReference>
<dbReference type="InterPro" id="IPR000182">
    <property type="entry name" value="GNAT_dom"/>
</dbReference>
<dbReference type="PANTHER" id="PTHR43800:SF1">
    <property type="entry name" value="PEPTIDYL-LYSINE N-ACETYLTRANSFERASE YJAB"/>
    <property type="match status" value="1"/>
</dbReference>
<organism evidence="4 5">
    <name type="scientific">Pedobacter montanisoli</name>
    <dbReference type="NCBI Taxonomy" id="2923277"/>
    <lineage>
        <taxon>Bacteria</taxon>
        <taxon>Pseudomonadati</taxon>
        <taxon>Bacteroidota</taxon>
        <taxon>Sphingobacteriia</taxon>
        <taxon>Sphingobacteriales</taxon>
        <taxon>Sphingobacteriaceae</taxon>
        <taxon>Pedobacter</taxon>
    </lineage>
</organism>
<protein>
    <submittedName>
        <fullName evidence="4">GNAT family N-acetyltransferase</fullName>
    </submittedName>
</protein>
<dbReference type="Gene3D" id="3.40.630.30">
    <property type="match status" value="1"/>
</dbReference>
<evidence type="ECO:0000313" key="5">
    <source>
        <dbReference type="Proteomes" id="UP001165460"/>
    </source>
</evidence>
<dbReference type="RefSeq" id="WP_243357862.1">
    <property type="nucleotide sequence ID" value="NZ_JALGBH010000001.1"/>
</dbReference>
<accession>A0ABS9ZRZ8</accession>
<reference evidence="4" key="1">
    <citation type="submission" date="2022-03" db="EMBL/GenBank/DDBJ databases">
        <authorList>
            <person name="Woo C.Y."/>
        </authorList>
    </citation>
    <scope>NUCLEOTIDE SEQUENCE</scope>
    <source>
        <strain evidence="4">CYS-01</strain>
    </source>
</reference>